<accession>A0A1F8ESM9</accession>
<dbReference type="AlphaFoldDB" id="A0A1F8ESM9"/>
<dbReference type="EMBL" id="MGJI01000029">
    <property type="protein sequence ID" value="OGN03871.1"/>
    <property type="molecule type" value="Genomic_DNA"/>
</dbReference>
<dbReference type="InterPro" id="IPR038763">
    <property type="entry name" value="DHH_sf"/>
</dbReference>
<evidence type="ECO:0000313" key="2">
    <source>
        <dbReference type="Proteomes" id="UP000177507"/>
    </source>
</evidence>
<dbReference type="SUPFAM" id="SSF64182">
    <property type="entry name" value="DHH phosphoesterases"/>
    <property type="match status" value="1"/>
</dbReference>
<dbReference type="Proteomes" id="UP000177507">
    <property type="component" value="Unassembled WGS sequence"/>
</dbReference>
<dbReference type="Gene3D" id="3.10.310.30">
    <property type="match status" value="1"/>
</dbReference>
<proteinExistence type="predicted"/>
<organism evidence="1 2">
    <name type="scientific">Candidatus Yanofskybacteria bacterium RIFCSPHIGHO2_01_FULL_44_17</name>
    <dbReference type="NCBI Taxonomy" id="1802668"/>
    <lineage>
        <taxon>Bacteria</taxon>
        <taxon>Candidatus Yanofskyibacteriota</taxon>
    </lineage>
</organism>
<reference evidence="1 2" key="1">
    <citation type="journal article" date="2016" name="Nat. Commun.">
        <title>Thousands of microbial genomes shed light on interconnected biogeochemical processes in an aquifer system.</title>
        <authorList>
            <person name="Anantharaman K."/>
            <person name="Brown C.T."/>
            <person name="Hug L.A."/>
            <person name="Sharon I."/>
            <person name="Castelle C.J."/>
            <person name="Probst A.J."/>
            <person name="Thomas B.C."/>
            <person name="Singh A."/>
            <person name="Wilkins M.J."/>
            <person name="Karaoz U."/>
            <person name="Brodie E.L."/>
            <person name="Williams K.H."/>
            <person name="Hubbard S.S."/>
            <person name="Banfield J.F."/>
        </authorList>
    </citation>
    <scope>NUCLEOTIDE SEQUENCE [LARGE SCALE GENOMIC DNA]</scope>
</reference>
<name>A0A1F8ESM9_9BACT</name>
<gene>
    <name evidence="1" type="ORF">A2831_03075</name>
</gene>
<protein>
    <recommendedName>
        <fullName evidence="3">DHHA1 domain-containing protein</fullName>
    </recommendedName>
</protein>
<evidence type="ECO:0000313" key="1">
    <source>
        <dbReference type="EMBL" id="OGN03871.1"/>
    </source>
</evidence>
<evidence type="ECO:0008006" key="3">
    <source>
        <dbReference type="Google" id="ProtNLM"/>
    </source>
</evidence>
<sequence>MRYHIYFHDDFDGMASSAVMLDFLRTQGDEIASYNPIDYYPGLIERWAKFKFKKPFILVDFRYHPQAAWWFDHHSTSFISEKWRKEFVNSKTKYFDPRHKSVCGMVVAHLERTFQYRPPKHITYLAKWADIADSASYKSAKQFIEKKEPALKLILFLDSLNSENSASHKQKVASIKLLSDVPIIEIIKMPQISAEVARLLAKSRNTLKKFKKLSNVYGKVLFSNIIGSDISGTNLLGYFFYPKIFYSVRTSYEGGHYHIGVGKNIWRRSDKVNIGKIMTKYGGGGHDGVGGAENKSQKEIMKIAQEIIEYLNKHG</sequence>
<comment type="caution">
    <text evidence="1">The sequence shown here is derived from an EMBL/GenBank/DDBJ whole genome shotgun (WGS) entry which is preliminary data.</text>
</comment>
<dbReference type="STRING" id="1802668.A2831_03075"/>